<comment type="caution">
    <text evidence="1">The sequence shown here is derived from an EMBL/GenBank/DDBJ whole genome shotgun (WGS) entry which is preliminary data.</text>
</comment>
<proteinExistence type="predicted"/>
<protein>
    <submittedName>
        <fullName evidence="1">Uncharacterized protein</fullName>
    </submittedName>
</protein>
<dbReference type="AlphaFoldDB" id="A0A0F9XZZ9"/>
<accession>A0A0F9XZZ9</accession>
<reference evidence="1" key="1">
    <citation type="journal article" date="2015" name="Nature">
        <title>Complex archaea that bridge the gap between prokaryotes and eukaryotes.</title>
        <authorList>
            <person name="Spang A."/>
            <person name="Saw J.H."/>
            <person name="Jorgensen S.L."/>
            <person name="Zaremba-Niedzwiedzka K."/>
            <person name="Martijn J."/>
            <person name="Lind A.E."/>
            <person name="van Eijk R."/>
            <person name="Schleper C."/>
            <person name="Guy L."/>
            <person name="Ettema T.J."/>
        </authorList>
    </citation>
    <scope>NUCLEOTIDE SEQUENCE</scope>
</reference>
<organism evidence="1">
    <name type="scientific">marine sediment metagenome</name>
    <dbReference type="NCBI Taxonomy" id="412755"/>
    <lineage>
        <taxon>unclassified sequences</taxon>
        <taxon>metagenomes</taxon>
        <taxon>ecological metagenomes</taxon>
    </lineage>
</organism>
<sequence length="152" mass="17017">MDNMGLMKYLYSCFILFCLCLTSCTSQKKLQTEIPFDIGKATCQQYVGGREESGSGTELKIPVSLLDNSDIEVSEVYFRGKQVKALVHTVENKKVIVVRIPKDSPESAETLDLSLNSDEAVISYLENGEIRYAKVKDIKQKQPLIYKGAPKN</sequence>
<evidence type="ECO:0000313" key="1">
    <source>
        <dbReference type="EMBL" id="KKO05082.1"/>
    </source>
</evidence>
<gene>
    <name evidence="1" type="ORF">LCGC14_0079020</name>
</gene>
<name>A0A0F9XZZ9_9ZZZZ</name>
<dbReference type="EMBL" id="LAZR01000020">
    <property type="protein sequence ID" value="KKO05082.1"/>
    <property type="molecule type" value="Genomic_DNA"/>
</dbReference>